<dbReference type="RefSeq" id="WP_186878640.1">
    <property type="nucleotide sequence ID" value="NZ_JACOPN010000005.1"/>
</dbReference>
<proteinExistence type="inferred from homology"/>
<dbReference type="Pfam" id="PF02875">
    <property type="entry name" value="Mur_ligase_C"/>
    <property type="match status" value="1"/>
</dbReference>
<comment type="caution">
    <text evidence="14">The sequence shown here is derived from an EMBL/GenBank/DDBJ whole genome shotgun (WGS) entry which is preliminary data.</text>
</comment>
<accession>A0A8J6M1U0</accession>
<dbReference type="GO" id="GO:0046872">
    <property type="term" value="F:metal ion binding"/>
    <property type="evidence" value="ECO:0007669"/>
    <property type="project" value="UniProtKB-KW"/>
</dbReference>
<evidence type="ECO:0000256" key="7">
    <source>
        <dbReference type="ARBA" id="ARBA00022840"/>
    </source>
</evidence>
<dbReference type="FunFam" id="3.40.1190.10:FF:000011">
    <property type="entry name" value="Folylpolyglutamate synthase/dihydrofolate synthase"/>
    <property type="match status" value="1"/>
</dbReference>
<keyword evidence="7 11" id="KW-0067">ATP-binding</keyword>
<dbReference type="SUPFAM" id="SSF53623">
    <property type="entry name" value="MurD-like peptide ligases, catalytic domain"/>
    <property type="match status" value="1"/>
</dbReference>
<dbReference type="InterPro" id="IPR013221">
    <property type="entry name" value="Mur_ligase_cen"/>
</dbReference>
<dbReference type="GO" id="GO:0004326">
    <property type="term" value="F:tetrahydrofolylpolyglutamate synthase activity"/>
    <property type="evidence" value="ECO:0007669"/>
    <property type="project" value="UniProtKB-EC"/>
</dbReference>
<keyword evidence="15" id="KW-1185">Reference proteome</keyword>
<dbReference type="Pfam" id="PF08245">
    <property type="entry name" value="Mur_ligase_M"/>
    <property type="match status" value="1"/>
</dbReference>
<dbReference type="EMBL" id="JACOPN010000005">
    <property type="protein sequence ID" value="MBC5717374.1"/>
    <property type="molecule type" value="Genomic_DNA"/>
</dbReference>
<dbReference type="Gene3D" id="3.40.1190.10">
    <property type="entry name" value="Mur-like, catalytic domain"/>
    <property type="match status" value="1"/>
</dbReference>
<evidence type="ECO:0000256" key="3">
    <source>
        <dbReference type="ARBA" id="ARBA00013025"/>
    </source>
</evidence>
<evidence type="ECO:0000256" key="6">
    <source>
        <dbReference type="ARBA" id="ARBA00022741"/>
    </source>
</evidence>
<dbReference type="PROSITE" id="PS01012">
    <property type="entry name" value="FOLYLPOLYGLU_SYNT_2"/>
    <property type="match status" value="1"/>
</dbReference>
<dbReference type="SUPFAM" id="SSF53244">
    <property type="entry name" value="MurD-like peptide ligases, peptide-binding domain"/>
    <property type="match status" value="1"/>
</dbReference>
<evidence type="ECO:0000313" key="15">
    <source>
        <dbReference type="Proteomes" id="UP000602260"/>
    </source>
</evidence>
<dbReference type="PROSITE" id="PS01011">
    <property type="entry name" value="FOLYLPOLYGLU_SYNT_1"/>
    <property type="match status" value="1"/>
</dbReference>
<dbReference type="PANTHER" id="PTHR11136">
    <property type="entry name" value="FOLYLPOLYGLUTAMATE SYNTHASE-RELATED"/>
    <property type="match status" value="1"/>
</dbReference>
<evidence type="ECO:0000256" key="11">
    <source>
        <dbReference type="PIRNR" id="PIRNR001563"/>
    </source>
</evidence>
<gene>
    <name evidence="14" type="ORF">H8S55_08585</name>
</gene>
<dbReference type="InterPro" id="IPR001645">
    <property type="entry name" value="Folylpolyglutamate_synth"/>
</dbReference>
<name>A0A8J6M1U0_9FIRM</name>
<keyword evidence="4 11" id="KW-0436">Ligase</keyword>
<organism evidence="14 15">
    <name type="scientific">Flintibacter faecis</name>
    <dbReference type="NCBI Taxonomy" id="2763047"/>
    <lineage>
        <taxon>Bacteria</taxon>
        <taxon>Bacillati</taxon>
        <taxon>Bacillota</taxon>
        <taxon>Clostridia</taxon>
        <taxon>Eubacteriales</taxon>
        <taxon>Flintibacter</taxon>
    </lineage>
</organism>
<evidence type="ECO:0000259" key="13">
    <source>
        <dbReference type="Pfam" id="PF08245"/>
    </source>
</evidence>
<dbReference type="InterPro" id="IPR004101">
    <property type="entry name" value="Mur_ligase_C"/>
</dbReference>
<sequence length="422" mass="46088">MTGQEAVERIHQEAWIGREPGLSRITKLLSMVGDPHKELKFVHITGTNGKGSTASMTASILAAAGLRVGLYTSPHLWRFHERFQVCGRPIPDEALGRIGERVILAGRQMDDPATEFELMTALGMLYFREAQCDLVVLEVGLGGRLDSTNVIPAPEVAVITNIGLEHVEQLGDTHAKIAGEKAGIIKPGCDTVLYHQRRDVEEVVTDACRHAGSPMTVTDPDSLEVLSTGRDGQNFMYRGEGPYHINLLGHYQLSNALTALDIAAVLRRRGWPISREAVMQGMREAVWPARMELARRSPDVILDGGHNPQCMGAIRQALEELYPGKKILFLVGVLEDKDYHAMVGQLLPLARAFITITPDSQRALQAQALADYLRGEGAEAHSCETVEQGMEKALSMAGPEDVVCVCGSLYMIGEARHVLGLC</sequence>
<dbReference type="AlphaFoldDB" id="A0A8J6M1U0"/>
<dbReference type="InterPro" id="IPR036615">
    <property type="entry name" value="Mur_ligase_C_dom_sf"/>
</dbReference>
<evidence type="ECO:0000313" key="14">
    <source>
        <dbReference type="EMBL" id="MBC5717374.1"/>
    </source>
</evidence>
<evidence type="ECO:0000256" key="1">
    <source>
        <dbReference type="ARBA" id="ARBA00001946"/>
    </source>
</evidence>
<evidence type="ECO:0000256" key="4">
    <source>
        <dbReference type="ARBA" id="ARBA00022598"/>
    </source>
</evidence>
<dbReference type="InterPro" id="IPR036565">
    <property type="entry name" value="Mur-like_cat_sf"/>
</dbReference>
<dbReference type="EC" id="6.3.2.17" evidence="3"/>
<evidence type="ECO:0000256" key="2">
    <source>
        <dbReference type="ARBA" id="ARBA00008276"/>
    </source>
</evidence>
<comment type="cofactor">
    <cofactor evidence="1">
        <name>Mg(2+)</name>
        <dbReference type="ChEBI" id="CHEBI:18420"/>
    </cofactor>
</comment>
<reference evidence="14" key="1">
    <citation type="submission" date="2020-08" db="EMBL/GenBank/DDBJ databases">
        <title>Genome public.</title>
        <authorList>
            <person name="Liu C."/>
            <person name="Sun Q."/>
        </authorList>
    </citation>
    <scope>NUCLEOTIDE SEQUENCE</scope>
    <source>
        <strain evidence="14">BX5</strain>
    </source>
</reference>
<dbReference type="GO" id="GO:0005737">
    <property type="term" value="C:cytoplasm"/>
    <property type="evidence" value="ECO:0007669"/>
    <property type="project" value="TreeGrafter"/>
</dbReference>
<evidence type="ECO:0000256" key="10">
    <source>
        <dbReference type="ARBA" id="ARBA00047493"/>
    </source>
</evidence>
<dbReference type="Proteomes" id="UP000602260">
    <property type="component" value="Unassembled WGS sequence"/>
</dbReference>
<dbReference type="Gene3D" id="3.90.190.20">
    <property type="entry name" value="Mur ligase, C-terminal domain"/>
    <property type="match status" value="1"/>
</dbReference>
<dbReference type="GO" id="GO:0005524">
    <property type="term" value="F:ATP binding"/>
    <property type="evidence" value="ECO:0007669"/>
    <property type="project" value="UniProtKB-KW"/>
</dbReference>
<evidence type="ECO:0000256" key="8">
    <source>
        <dbReference type="ARBA" id="ARBA00022842"/>
    </source>
</evidence>
<feature type="domain" description="Mur ligase central" evidence="13">
    <location>
        <begin position="44"/>
        <end position="260"/>
    </location>
</feature>
<dbReference type="GO" id="GO:0008841">
    <property type="term" value="F:dihydrofolate synthase activity"/>
    <property type="evidence" value="ECO:0007669"/>
    <property type="project" value="TreeGrafter"/>
</dbReference>
<keyword evidence="5" id="KW-0479">Metal-binding</keyword>
<evidence type="ECO:0000259" key="12">
    <source>
        <dbReference type="Pfam" id="PF02875"/>
    </source>
</evidence>
<feature type="domain" description="Mur ligase C-terminal" evidence="12">
    <location>
        <begin position="290"/>
        <end position="408"/>
    </location>
</feature>
<comment type="similarity">
    <text evidence="2 11">Belongs to the folylpolyglutamate synthase family.</text>
</comment>
<dbReference type="PIRSF" id="PIRSF001563">
    <property type="entry name" value="Folylpolyglu_synth"/>
    <property type="match status" value="1"/>
</dbReference>
<evidence type="ECO:0000256" key="9">
    <source>
        <dbReference type="ARBA" id="ARBA00030592"/>
    </source>
</evidence>
<dbReference type="PANTHER" id="PTHR11136:SF0">
    <property type="entry name" value="DIHYDROFOLATE SYNTHETASE-RELATED"/>
    <property type="match status" value="1"/>
</dbReference>
<dbReference type="InterPro" id="IPR018109">
    <property type="entry name" value="Folylpolyglutamate_synth_CS"/>
</dbReference>
<comment type="catalytic activity">
    <reaction evidence="10">
        <text>(6S)-5,6,7,8-tetrahydrofolyl-(gamma-L-Glu)(n) + L-glutamate + ATP = (6S)-5,6,7,8-tetrahydrofolyl-(gamma-L-Glu)(n+1) + ADP + phosphate + H(+)</text>
        <dbReference type="Rhea" id="RHEA:10580"/>
        <dbReference type="Rhea" id="RHEA-COMP:14738"/>
        <dbReference type="Rhea" id="RHEA-COMP:14740"/>
        <dbReference type="ChEBI" id="CHEBI:15378"/>
        <dbReference type="ChEBI" id="CHEBI:29985"/>
        <dbReference type="ChEBI" id="CHEBI:30616"/>
        <dbReference type="ChEBI" id="CHEBI:43474"/>
        <dbReference type="ChEBI" id="CHEBI:141005"/>
        <dbReference type="ChEBI" id="CHEBI:456216"/>
        <dbReference type="EC" id="6.3.2.17"/>
    </reaction>
</comment>
<keyword evidence="8" id="KW-0460">Magnesium</keyword>
<keyword evidence="6 11" id="KW-0547">Nucleotide-binding</keyword>
<protein>
    <recommendedName>
        <fullName evidence="3">tetrahydrofolate synthase</fullName>
        <ecNumber evidence="3">6.3.2.17</ecNumber>
    </recommendedName>
    <alternativeName>
        <fullName evidence="9">Tetrahydrofolylpolyglutamate synthase</fullName>
    </alternativeName>
</protein>
<dbReference type="NCBIfam" id="TIGR01499">
    <property type="entry name" value="folC"/>
    <property type="match status" value="1"/>
</dbReference>
<evidence type="ECO:0000256" key="5">
    <source>
        <dbReference type="ARBA" id="ARBA00022723"/>
    </source>
</evidence>